<dbReference type="EMBL" id="BSDY01000007">
    <property type="protein sequence ID" value="GLI56325.1"/>
    <property type="molecule type" value="Genomic_DNA"/>
</dbReference>
<dbReference type="RefSeq" id="WP_281835402.1">
    <property type="nucleotide sequence ID" value="NZ_BSDY01000007.1"/>
</dbReference>
<feature type="domain" description="UvrD-like helicase ATP-binding" evidence="10">
    <location>
        <begin position="1"/>
        <end position="440"/>
    </location>
</feature>
<evidence type="ECO:0000256" key="4">
    <source>
        <dbReference type="ARBA" id="ARBA00022840"/>
    </source>
</evidence>
<dbReference type="GO" id="GO:0000725">
    <property type="term" value="P:recombinational repair"/>
    <property type="evidence" value="ECO:0007669"/>
    <property type="project" value="TreeGrafter"/>
</dbReference>
<dbReference type="Proteomes" id="UP001144471">
    <property type="component" value="Unassembled WGS sequence"/>
</dbReference>
<dbReference type="InterPro" id="IPR000212">
    <property type="entry name" value="DNA_helicase_UvrD/REP"/>
</dbReference>
<name>A0A9W6GLU6_9FUSO</name>
<sequence>MSRKIVKASAGTGKTYRLALEYIARLLAGEDYTEILFMTFTRSATAELKGRIFDFLKTIAQEGREGELVRNIQELYPEMPLHVEEAGSIYRKLLLNKDKLKIYTIDSFTGNIFKKAVGPYLNIYSYGHINSKEEERVYREVFGKLVAGANFERVREFLERTADRNVDKYLNLIKKVSEERWKFSLIEPKDLKGDSDTLKDEIYREIGEVFLALGELVEVGKKELTKCLGPASKKIYERFGSDLHPSASVIDFVVENLGDMRSGKYYNGTQTRAKGVAYLKERLEESQDRIWTLLDSLVYFEEILPYERDIIEIESIIRDIYDEIKFKEKGMTFADITNYTSEYMYSTELDLVRDGVVTENFYEIVGGRISTLFLDEAQDTSVSQWRIIEPIAKACKNVVVVGDEKQSIYSWRGGEKNLFMSMGTILEAQEDNLPTSYRSEYKIIDFVNHFFASVNSNNEDWKYTQVRCNREVAKKGLVAALTAANHEEHSLEEGIALDILERFGGNYQGIGVISRKTKTLDRIGEALKAHGIPFVTENSMSIANHPCVVEILRILKYILRRDFFSLLEFYRGHSIGIGDTHMRWLIHNRTQTEKYLDRALTLEELQAPEEIRELLERTQNLMITDYEKLGKRIVEEFALISRYSAPRDIKNIRFFLEIMEGMDNLSELLNYIEENELSEDLKQVGISEENSVVLMSIHKSKGLEFHTEYMYIEDKASRYKMTGFNGGATQHQLSLMAKLDERYERVEDYLFTNSIYEKNIKETDIYKYIEKTYLDEEINTLYVGMTRPVANLILCINPTSTTIKKERVNVLRNDLLISPIEKYFNITREELLEKGLVEAGKLVEFQGEEEKRSEYHMETELYRRACERAFEPDEEEGEVVEEEAVFTYDVAVELRRKEGLAIHYFLETLEDLREASIERAKKLTYFKYGNMLGDQRLREIMDRSEKFLKKNTEIFDPRFTVYKELELKTLEMDSSGIERVRTHIIDRLNVDHSSGEIIIYDYKSGRTRDPEQLERYERVVMEKLSEKEEGVPYKVVHKEFLNI</sequence>
<dbReference type="InterPro" id="IPR014016">
    <property type="entry name" value="UvrD-like_ATP-bd"/>
</dbReference>
<evidence type="ECO:0000256" key="6">
    <source>
        <dbReference type="ARBA" id="ARBA00034617"/>
    </source>
</evidence>
<dbReference type="PROSITE" id="PS51198">
    <property type="entry name" value="UVRD_HELICASE_ATP_BIND"/>
    <property type="match status" value="1"/>
</dbReference>
<dbReference type="Pfam" id="PF00580">
    <property type="entry name" value="UvrD-helicase"/>
    <property type="match status" value="1"/>
</dbReference>
<comment type="catalytic activity">
    <reaction evidence="8">
        <text>ATP + H2O = ADP + phosphate + H(+)</text>
        <dbReference type="Rhea" id="RHEA:13065"/>
        <dbReference type="ChEBI" id="CHEBI:15377"/>
        <dbReference type="ChEBI" id="CHEBI:15378"/>
        <dbReference type="ChEBI" id="CHEBI:30616"/>
        <dbReference type="ChEBI" id="CHEBI:43474"/>
        <dbReference type="ChEBI" id="CHEBI:456216"/>
        <dbReference type="EC" id="5.6.2.4"/>
    </reaction>
</comment>
<dbReference type="PANTHER" id="PTHR11070:SF67">
    <property type="entry name" value="DNA 3'-5' HELICASE"/>
    <property type="match status" value="1"/>
</dbReference>
<evidence type="ECO:0000256" key="3">
    <source>
        <dbReference type="ARBA" id="ARBA00022806"/>
    </source>
</evidence>
<comment type="catalytic activity">
    <reaction evidence="6">
        <text>Couples ATP hydrolysis with the unwinding of duplex DNA by translocating in the 3'-5' direction.</text>
        <dbReference type="EC" id="5.6.2.4"/>
    </reaction>
</comment>
<dbReference type="GO" id="GO:0005829">
    <property type="term" value="C:cytosol"/>
    <property type="evidence" value="ECO:0007669"/>
    <property type="project" value="TreeGrafter"/>
</dbReference>
<dbReference type="Pfam" id="PF13361">
    <property type="entry name" value="UvrD_C"/>
    <property type="match status" value="1"/>
</dbReference>
<evidence type="ECO:0000259" key="11">
    <source>
        <dbReference type="PROSITE" id="PS51217"/>
    </source>
</evidence>
<protein>
    <recommendedName>
        <fullName evidence="7">DNA 3'-5' helicase</fullName>
        <ecNumber evidence="7">5.6.2.4</ecNumber>
    </recommendedName>
</protein>
<evidence type="ECO:0000256" key="5">
    <source>
        <dbReference type="ARBA" id="ARBA00023235"/>
    </source>
</evidence>
<proteinExistence type="predicted"/>
<evidence type="ECO:0000256" key="2">
    <source>
        <dbReference type="ARBA" id="ARBA00022801"/>
    </source>
</evidence>
<dbReference type="GO" id="GO:0016787">
    <property type="term" value="F:hydrolase activity"/>
    <property type="evidence" value="ECO:0007669"/>
    <property type="project" value="UniProtKB-UniRule"/>
</dbReference>
<dbReference type="GO" id="GO:0043138">
    <property type="term" value="F:3'-5' DNA helicase activity"/>
    <property type="evidence" value="ECO:0007669"/>
    <property type="project" value="UniProtKB-EC"/>
</dbReference>
<dbReference type="GO" id="GO:0003677">
    <property type="term" value="F:DNA binding"/>
    <property type="evidence" value="ECO:0007669"/>
    <property type="project" value="InterPro"/>
</dbReference>
<dbReference type="EC" id="5.6.2.4" evidence="7"/>
<evidence type="ECO:0000259" key="10">
    <source>
        <dbReference type="PROSITE" id="PS51198"/>
    </source>
</evidence>
<feature type="domain" description="UvrD-like helicase C-terminal" evidence="11">
    <location>
        <begin position="441"/>
        <end position="702"/>
    </location>
</feature>
<keyword evidence="13" id="KW-1185">Reference proteome</keyword>
<keyword evidence="2 9" id="KW-0378">Hydrolase</keyword>
<keyword evidence="3 9" id="KW-0347">Helicase</keyword>
<dbReference type="GO" id="GO:0005524">
    <property type="term" value="F:ATP binding"/>
    <property type="evidence" value="ECO:0007669"/>
    <property type="project" value="UniProtKB-UniRule"/>
</dbReference>
<keyword evidence="1 9" id="KW-0547">Nucleotide-binding</keyword>
<dbReference type="PROSITE" id="PS51217">
    <property type="entry name" value="UVRD_HELICASE_CTER"/>
    <property type="match status" value="1"/>
</dbReference>
<evidence type="ECO:0000313" key="12">
    <source>
        <dbReference type="EMBL" id="GLI56325.1"/>
    </source>
</evidence>
<reference evidence="12" key="1">
    <citation type="submission" date="2022-12" db="EMBL/GenBank/DDBJ databases">
        <title>Reference genome sequencing for broad-spectrum identification of bacterial and archaeal isolates by mass spectrometry.</title>
        <authorList>
            <person name="Sekiguchi Y."/>
            <person name="Tourlousse D.M."/>
        </authorList>
    </citation>
    <scope>NUCLEOTIDE SEQUENCE</scope>
    <source>
        <strain evidence="12">10succ1</strain>
    </source>
</reference>
<dbReference type="PANTHER" id="PTHR11070">
    <property type="entry name" value="UVRD / RECB / PCRA DNA HELICASE FAMILY MEMBER"/>
    <property type="match status" value="1"/>
</dbReference>
<dbReference type="Gene3D" id="3.40.50.300">
    <property type="entry name" value="P-loop containing nucleotide triphosphate hydrolases"/>
    <property type="match status" value="4"/>
</dbReference>
<keyword evidence="5" id="KW-0413">Isomerase</keyword>
<feature type="binding site" evidence="9">
    <location>
        <begin position="8"/>
        <end position="15"/>
    </location>
    <ligand>
        <name>ATP</name>
        <dbReference type="ChEBI" id="CHEBI:30616"/>
    </ligand>
</feature>
<evidence type="ECO:0000256" key="1">
    <source>
        <dbReference type="ARBA" id="ARBA00022741"/>
    </source>
</evidence>
<evidence type="ECO:0000256" key="8">
    <source>
        <dbReference type="ARBA" id="ARBA00048988"/>
    </source>
</evidence>
<gene>
    <name evidence="12" type="ORF">PM10SUCC1_18390</name>
</gene>
<keyword evidence="4 9" id="KW-0067">ATP-binding</keyword>
<organism evidence="12 13">
    <name type="scientific">Propionigenium maris DSM 9537</name>
    <dbReference type="NCBI Taxonomy" id="1123000"/>
    <lineage>
        <taxon>Bacteria</taxon>
        <taxon>Fusobacteriati</taxon>
        <taxon>Fusobacteriota</taxon>
        <taxon>Fusobacteriia</taxon>
        <taxon>Fusobacteriales</taxon>
        <taxon>Fusobacteriaceae</taxon>
        <taxon>Propionigenium</taxon>
    </lineage>
</organism>
<accession>A0A9W6GLU6</accession>
<dbReference type="InterPro" id="IPR027417">
    <property type="entry name" value="P-loop_NTPase"/>
</dbReference>
<comment type="caution">
    <text evidence="12">The sequence shown here is derived from an EMBL/GenBank/DDBJ whole genome shotgun (WGS) entry which is preliminary data.</text>
</comment>
<evidence type="ECO:0000256" key="9">
    <source>
        <dbReference type="PROSITE-ProRule" id="PRU00560"/>
    </source>
</evidence>
<evidence type="ECO:0000313" key="13">
    <source>
        <dbReference type="Proteomes" id="UP001144471"/>
    </source>
</evidence>
<dbReference type="InterPro" id="IPR014017">
    <property type="entry name" value="DNA_helicase_UvrD-like_C"/>
</dbReference>
<evidence type="ECO:0000256" key="7">
    <source>
        <dbReference type="ARBA" id="ARBA00034808"/>
    </source>
</evidence>
<dbReference type="SUPFAM" id="SSF52540">
    <property type="entry name" value="P-loop containing nucleoside triphosphate hydrolases"/>
    <property type="match status" value="1"/>
</dbReference>
<dbReference type="AlphaFoldDB" id="A0A9W6GLU6"/>